<feature type="region of interest" description="Disordered" evidence="2">
    <location>
        <begin position="99"/>
        <end position="148"/>
    </location>
</feature>
<dbReference type="AlphaFoldDB" id="A0AAD7VCK4"/>
<dbReference type="EMBL" id="JARTCD010000004">
    <property type="protein sequence ID" value="KAJ8662671.1"/>
    <property type="molecule type" value="Genomic_DNA"/>
</dbReference>
<feature type="compositionally biased region" description="Basic and acidic residues" evidence="2">
    <location>
        <begin position="217"/>
        <end position="233"/>
    </location>
</feature>
<sequence>MSHLNPPHLDLKTSSPFQTSGAGGGPPSPSLSTTSFMSSVSWMAEKSSNELIPMLKNAYSALKDKEKDLMLAAEIGKSLLENNIRLKTSYEDLLQQTQRSCTAPLPTPSSSLATQQYPDNDDDHQLQQEDSEEYDDDDDDDEMRFVPSHRTREAMIEVLERKNVELAKRLETVMAEKETADKNNQKHTRKLESEIDALKSNLEIASTKIQELEEMNERQRRMDRLKEQRRLPEEDQEQQQIMDDLLTKIDELQVENNTVLSSKAQLESKLAETLRDLSQLKHQFEQFQFTQKDYETLQEAYERQFRHIAELNASVEEHRTVLQKLKDRGVSVHSTPAPSVCGGASVSPSNQGIRHTLLGELESEWLKRHVEYLPSALSAAASVTSFGTSIKTSPLKEGYDVNDDEAISSTMSMERNALESVLAKVSGIDSHVLDEALSFISKLEDENDKCLDLIEYDVEGEDMDFDIFPARDLYPDPNTSFAVVERVKHAPKTFVGRVRRAVFIFFRAVWRWCRFAMILTTAVIISVWNGPEGMLLEY</sequence>
<organism evidence="3 4">
    <name type="scientific">Lichtheimia ornata</name>
    <dbReference type="NCBI Taxonomy" id="688661"/>
    <lineage>
        <taxon>Eukaryota</taxon>
        <taxon>Fungi</taxon>
        <taxon>Fungi incertae sedis</taxon>
        <taxon>Mucoromycota</taxon>
        <taxon>Mucoromycotina</taxon>
        <taxon>Mucoromycetes</taxon>
        <taxon>Mucorales</taxon>
        <taxon>Lichtheimiaceae</taxon>
        <taxon>Lichtheimia</taxon>
    </lineage>
</organism>
<feature type="compositionally biased region" description="Polar residues" evidence="2">
    <location>
        <begin position="108"/>
        <end position="118"/>
    </location>
</feature>
<feature type="region of interest" description="Disordered" evidence="2">
    <location>
        <begin position="217"/>
        <end position="238"/>
    </location>
</feature>
<evidence type="ECO:0000313" key="3">
    <source>
        <dbReference type="EMBL" id="KAJ8662671.1"/>
    </source>
</evidence>
<accession>A0AAD7VCK4</accession>
<proteinExistence type="predicted"/>
<reference evidence="3 4" key="1">
    <citation type="submission" date="2023-03" db="EMBL/GenBank/DDBJ databases">
        <title>Genome sequence of Lichtheimia ornata CBS 291.66.</title>
        <authorList>
            <person name="Mohabir J.T."/>
            <person name="Shea T.P."/>
            <person name="Kurbessoian T."/>
            <person name="Berby B."/>
            <person name="Fontaine J."/>
            <person name="Livny J."/>
            <person name="Gnirke A."/>
            <person name="Stajich J.E."/>
            <person name="Cuomo C.A."/>
        </authorList>
    </citation>
    <scope>NUCLEOTIDE SEQUENCE [LARGE SCALE GENOMIC DNA]</scope>
    <source>
        <strain evidence="3">CBS 291.66</strain>
    </source>
</reference>
<evidence type="ECO:0000313" key="4">
    <source>
        <dbReference type="Proteomes" id="UP001234581"/>
    </source>
</evidence>
<feature type="compositionally biased region" description="Acidic residues" evidence="2">
    <location>
        <begin position="129"/>
        <end position="142"/>
    </location>
</feature>
<evidence type="ECO:0000256" key="1">
    <source>
        <dbReference type="ARBA" id="ARBA00023054"/>
    </source>
</evidence>
<keyword evidence="1" id="KW-0175">Coiled coil</keyword>
<dbReference type="Proteomes" id="UP001234581">
    <property type="component" value="Unassembled WGS sequence"/>
</dbReference>
<gene>
    <name evidence="3" type="ORF">O0I10_001635</name>
</gene>
<feature type="region of interest" description="Disordered" evidence="2">
    <location>
        <begin position="1"/>
        <end position="35"/>
    </location>
</feature>
<comment type="caution">
    <text evidence="3">The sequence shown here is derived from an EMBL/GenBank/DDBJ whole genome shotgun (WGS) entry which is preliminary data.</text>
</comment>
<protein>
    <submittedName>
        <fullName evidence="3">Uncharacterized protein</fullName>
    </submittedName>
</protein>
<dbReference type="PANTHER" id="PTHR32123">
    <property type="entry name" value="BICD FAMILY-LIKE CARGO ADAPTER"/>
    <property type="match status" value="1"/>
</dbReference>
<dbReference type="PANTHER" id="PTHR32123:SF9">
    <property type="entry name" value="PROTEIN SPINDLY"/>
    <property type="match status" value="1"/>
</dbReference>
<keyword evidence="4" id="KW-1185">Reference proteome</keyword>
<name>A0AAD7VCK4_9FUNG</name>
<dbReference type="InterPro" id="IPR051149">
    <property type="entry name" value="Spindly/BICDR_Dynein_Adapter"/>
</dbReference>
<dbReference type="RefSeq" id="XP_058347584.1">
    <property type="nucleotide sequence ID" value="XM_058481727.1"/>
</dbReference>
<evidence type="ECO:0000256" key="2">
    <source>
        <dbReference type="SAM" id="MobiDB-lite"/>
    </source>
</evidence>
<dbReference type="GeneID" id="83209053"/>